<dbReference type="InterPro" id="IPR058624">
    <property type="entry name" value="MdtA-like_HH"/>
</dbReference>
<comment type="subcellular location">
    <subcellularLocation>
        <location evidence="1">Cell envelope</location>
    </subcellularLocation>
</comment>
<dbReference type="GO" id="GO:0046677">
    <property type="term" value="P:response to antibiotic"/>
    <property type="evidence" value="ECO:0007669"/>
    <property type="project" value="TreeGrafter"/>
</dbReference>
<evidence type="ECO:0000256" key="4">
    <source>
        <dbReference type="SAM" id="MobiDB-lite"/>
    </source>
</evidence>
<feature type="domain" description="Multidrug resistance protein MdtA-like C-terminal permuted SH3" evidence="9">
    <location>
        <begin position="306"/>
        <end position="366"/>
    </location>
</feature>
<keyword evidence="5" id="KW-0732">Signal</keyword>
<dbReference type="InterPro" id="IPR058626">
    <property type="entry name" value="MdtA-like_b-barrel"/>
</dbReference>
<feature type="domain" description="Multidrug resistance protein MdtA-like alpha-helical hairpin" evidence="6">
    <location>
        <begin position="107"/>
        <end position="176"/>
    </location>
</feature>
<dbReference type="GO" id="GO:0022857">
    <property type="term" value="F:transmembrane transporter activity"/>
    <property type="evidence" value="ECO:0007669"/>
    <property type="project" value="InterPro"/>
</dbReference>
<evidence type="ECO:0000256" key="1">
    <source>
        <dbReference type="ARBA" id="ARBA00004196"/>
    </source>
</evidence>
<feature type="chain" id="PRO_5016238766" evidence="5">
    <location>
        <begin position="25"/>
        <end position="392"/>
    </location>
</feature>
<gene>
    <name evidence="10" type="ORF">CR164_06180</name>
</gene>
<keyword evidence="11" id="KW-1185">Reference proteome</keyword>
<evidence type="ECO:0000256" key="3">
    <source>
        <dbReference type="SAM" id="Coils"/>
    </source>
</evidence>
<dbReference type="PROSITE" id="PS51257">
    <property type="entry name" value="PROKAR_LIPOPROTEIN"/>
    <property type="match status" value="1"/>
</dbReference>
<name>A0A317T5V7_9CHLB</name>
<feature type="signal peptide" evidence="5">
    <location>
        <begin position="1"/>
        <end position="24"/>
    </location>
</feature>
<evidence type="ECO:0000313" key="10">
    <source>
        <dbReference type="EMBL" id="PWW81945.1"/>
    </source>
</evidence>
<keyword evidence="3" id="KW-0175">Coiled coil</keyword>
<feature type="domain" description="Multidrug resistance protein MdtA-like beta-barrel" evidence="8">
    <location>
        <begin position="217"/>
        <end position="300"/>
    </location>
</feature>
<sequence>MVRRIRKRAGKFAFSVIMFSVALAGCGGGSRDGGMQQQAPQLPVMKIESSSTVVAKQYSALLEGVVTVEVRPQVDGTLQEIAVDEGAFVKSGQLLFGIDDRVYREELKSAVAAQSVAKAALEVAGIEVERLRPLVKNKVVSQIQLKQAQANHRSAKASLEQAEAAVQRARINLDYTRIKAPVDGYIGDIPFRVGSLVSENQPEQLTTLTDVHEMQAYFSMSEIDFVRFKQQFPGSSIEEKLTAVPPVTLLLADGSRYPSEGTLDAVSGQFDRSTASVMFRATFPNADGMLRSGNTGKVIIANRYDNVVQVPQASTADLQDRIFVFKVSEDNSVTRTPITVVGKSNSNYIVSGGLEDGDMIVVSGFSRLPDGTVIDPQPSEEEGSPDQKKQHR</sequence>
<dbReference type="Pfam" id="PF25967">
    <property type="entry name" value="RND-MFP_C"/>
    <property type="match status" value="1"/>
</dbReference>
<dbReference type="GO" id="GO:0030313">
    <property type="term" value="C:cell envelope"/>
    <property type="evidence" value="ECO:0007669"/>
    <property type="project" value="UniProtKB-SubCell"/>
</dbReference>
<protein>
    <submittedName>
        <fullName evidence="10">Efflux transporter periplasmic adaptor subunit</fullName>
    </submittedName>
</protein>
<feature type="coiled-coil region" evidence="3">
    <location>
        <begin position="145"/>
        <end position="179"/>
    </location>
</feature>
<evidence type="ECO:0000259" key="8">
    <source>
        <dbReference type="Pfam" id="PF25944"/>
    </source>
</evidence>
<dbReference type="InterPro" id="IPR058627">
    <property type="entry name" value="MdtA-like_C"/>
</dbReference>
<evidence type="ECO:0000259" key="7">
    <source>
        <dbReference type="Pfam" id="PF25917"/>
    </source>
</evidence>
<feature type="domain" description="Multidrug resistance protein MdtA-like barrel-sandwich hybrid" evidence="7">
    <location>
        <begin position="67"/>
        <end position="207"/>
    </location>
</feature>
<dbReference type="Pfam" id="PF25944">
    <property type="entry name" value="Beta-barrel_RND"/>
    <property type="match status" value="1"/>
</dbReference>
<dbReference type="PANTHER" id="PTHR30158">
    <property type="entry name" value="ACRA/E-RELATED COMPONENT OF DRUG EFFLUX TRANSPORTER"/>
    <property type="match status" value="1"/>
</dbReference>
<dbReference type="EMBL" id="PDNZ01000004">
    <property type="protein sequence ID" value="PWW81945.1"/>
    <property type="molecule type" value="Genomic_DNA"/>
</dbReference>
<dbReference type="PANTHER" id="PTHR30158:SF23">
    <property type="entry name" value="MULTIDRUG RESISTANCE PROTEIN MEXA"/>
    <property type="match status" value="1"/>
</dbReference>
<feature type="region of interest" description="Disordered" evidence="4">
    <location>
        <begin position="370"/>
        <end position="392"/>
    </location>
</feature>
<dbReference type="Pfam" id="PF25876">
    <property type="entry name" value="HH_MFP_RND"/>
    <property type="match status" value="1"/>
</dbReference>
<comment type="similarity">
    <text evidence="2">Belongs to the membrane fusion protein (MFP) (TC 8.A.1) family.</text>
</comment>
<evidence type="ECO:0000259" key="6">
    <source>
        <dbReference type="Pfam" id="PF25876"/>
    </source>
</evidence>
<evidence type="ECO:0000259" key="9">
    <source>
        <dbReference type="Pfam" id="PF25967"/>
    </source>
</evidence>
<dbReference type="RefSeq" id="WP_110023335.1">
    <property type="nucleotide sequence ID" value="NZ_PDNZ01000004.1"/>
</dbReference>
<dbReference type="AlphaFoldDB" id="A0A317T5V7"/>
<dbReference type="SUPFAM" id="SSF111369">
    <property type="entry name" value="HlyD-like secretion proteins"/>
    <property type="match status" value="1"/>
</dbReference>
<dbReference type="InterPro" id="IPR058625">
    <property type="entry name" value="MdtA-like_BSH"/>
</dbReference>
<accession>A0A317T5V7</accession>
<dbReference type="Gene3D" id="2.40.30.170">
    <property type="match status" value="1"/>
</dbReference>
<dbReference type="InterPro" id="IPR006143">
    <property type="entry name" value="RND_pump_MFP"/>
</dbReference>
<dbReference type="OrthoDB" id="9801814at2"/>
<organism evidence="10 11">
    <name type="scientific">Prosthecochloris marina</name>
    <dbReference type="NCBI Taxonomy" id="2017681"/>
    <lineage>
        <taxon>Bacteria</taxon>
        <taxon>Pseudomonadati</taxon>
        <taxon>Chlorobiota</taxon>
        <taxon>Chlorobiia</taxon>
        <taxon>Chlorobiales</taxon>
        <taxon>Chlorobiaceae</taxon>
        <taxon>Prosthecochloris</taxon>
    </lineage>
</organism>
<dbReference type="Gene3D" id="2.40.50.100">
    <property type="match status" value="1"/>
</dbReference>
<dbReference type="Pfam" id="PF25917">
    <property type="entry name" value="BSH_RND"/>
    <property type="match status" value="1"/>
</dbReference>
<dbReference type="Proteomes" id="UP000246278">
    <property type="component" value="Unassembled WGS sequence"/>
</dbReference>
<reference evidence="11" key="1">
    <citation type="submission" date="2017-10" db="EMBL/GenBank/DDBJ databases">
        <authorList>
            <person name="Gaisin V.A."/>
            <person name="Rysina M.S."/>
            <person name="Grouzdev D.S."/>
        </authorList>
    </citation>
    <scope>NUCLEOTIDE SEQUENCE [LARGE SCALE GENOMIC DNA]</scope>
    <source>
        <strain evidence="11">V1</strain>
    </source>
</reference>
<dbReference type="Gene3D" id="1.10.287.470">
    <property type="entry name" value="Helix hairpin bin"/>
    <property type="match status" value="1"/>
</dbReference>
<dbReference type="NCBIfam" id="TIGR01730">
    <property type="entry name" value="RND_mfp"/>
    <property type="match status" value="1"/>
</dbReference>
<proteinExistence type="inferred from homology"/>
<evidence type="ECO:0000256" key="2">
    <source>
        <dbReference type="ARBA" id="ARBA00009477"/>
    </source>
</evidence>
<evidence type="ECO:0000313" key="11">
    <source>
        <dbReference type="Proteomes" id="UP000246278"/>
    </source>
</evidence>
<comment type="caution">
    <text evidence="10">The sequence shown here is derived from an EMBL/GenBank/DDBJ whole genome shotgun (WGS) entry which is preliminary data.</text>
</comment>
<dbReference type="GO" id="GO:0005886">
    <property type="term" value="C:plasma membrane"/>
    <property type="evidence" value="ECO:0007669"/>
    <property type="project" value="TreeGrafter"/>
</dbReference>
<dbReference type="Gene3D" id="2.40.420.20">
    <property type="match status" value="1"/>
</dbReference>
<evidence type="ECO:0000256" key="5">
    <source>
        <dbReference type="SAM" id="SignalP"/>
    </source>
</evidence>